<proteinExistence type="predicted"/>
<name>S3CZF4_GLAL2</name>
<dbReference type="OrthoDB" id="194443at2759"/>
<keyword evidence="1" id="KW-0472">Membrane</keyword>
<organism evidence="2 3">
    <name type="scientific">Glarea lozoyensis (strain ATCC 20868 / MF5171)</name>
    <dbReference type="NCBI Taxonomy" id="1116229"/>
    <lineage>
        <taxon>Eukaryota</taxon>
        <taxon>Fungi</taxon>
        <taxon>Dikarya</taxon>
        <taxon>Ascomycota</taxon>
        <taxon>Pezizomycotina</taxon>
        <taxon>Leotiomycetes</taxon>
        <taxon>Helotiales</taxon>
        <taxon>Helotiaceae</taxon>
        <taxon>Glarea</taxon>
    </lineage>
</organism>
<dbReference type="HOGENOM" id="CLU_678087_0_0_1"/>
<feature type="transmembrane region" description="Helical" evidence="1">
    <location>
        <begin position="325"/>
        <end position="355"/>
    </location>
</feature>
<dbReference type="STRING" id="1116229.S3CZF4"/>
<gene>
    <name evidence="2" type="ORF">GLAREA_03962</name>
</gene>
<dbReference type="Proteomes" id="UP000016922">
    <property type="component" value="Unassembled WGS sequence"/>
</dbReference>
<evidence type="ECO:0000313" key="3">
    <source>
        <dbReference type="Proteomes" id="UP000016922"/>
    </source>
</evidence>
<evidence type="ECO:0000256" key="1">
    <source>
        <dbReference type="SAM" id="Phobius"/>
    </source>
</evidence>
<dbReference type="eggNOG" id="ENOG502TD75">
    <property type="taxonomic scope" value="Eukaryota"/>
</dbReference>
<accession>S3CZF4</accession>
<dbReference type="RefSeq" id="XP_008082406.1">
    <property type="nucleotide sequence ID" value="XM_008084215.1"/>
</dbReference>
<reference evidence="2 3" key="1">
    <citation type="journal article" date="2013" name="BMC Genomics">
        <title>Genomics-driven discovery of the pneumocandin biosynthetic gene cluster in the fungus Glarea lozoyensis.</title>
        <authorList>
            <person name="Chen L."/>
            <person name="Yue Q."/>
            <person name="Zhang X."/>
            <person name="Xiang M."/>
            <person name="Wang C."/>
            <person name="Li S."/>
            <person name="Che Y."/>
            <person name="Ortiz-Lopez F.J."/>
            <person name="Bills G.F."/>
            <person name="Liu X."/>
            <person name="An Z."/>
        </authorList>
    </citation>
    <scope>NUCLEOTIDE SEQUENCE [LARGE SCALE GENOMIC DNA]</scope>
    <source>
        <strain evidence="3">ATCC 20868 / MF5171</strain>
    </source>
</reference>
<dbReference type="GeneID" id="19463017"/>
<keyword evidence="1" id="KW-1133">Transmembrane helix</keyword>
<keyword evidence="3" id="KW-1185">Reference proteome</keyword>
<feature type="transmembrane region" description="Helical" evidence="1">
    <location>
        <begin position="362"/>
        <end position="379"/>
    </location>
</feature>
<protein>
    <recommendedName>
        <fullName evidence="4">BTB domain-containing protein</fullName>
    </recommendedName>
</protein>
<feature type="transmembrane region" description="Helical" evidence="1">
    <location>
        <begin position="414"/>
        <end position="436"/>
    </location>
</feature>
<dbReference type="KEGG" id="glz:GLAREA_03962"/>
<dbReference type="EMBL" id="KE145363">
    <property type="protein sequence ID" value="EPE30995.1"/>
    <property type="molecule type" value="Genomic_DNA"/>
</dbReference>
<evidence type="ECO:0008006" key="4">
    <source>
        <dbReference type="Google" id="ProtNLM"/>
    </source>
</evidence>
<evidence type="ECO:0000313" key="2">
    <source>
        <dbReference type="EMBL" id="EPE30995.1"/>
    </source>
</evidence>
<keyword evidence="1" id="KW-0812">Transmembrane</keyword>
<sequence>MPILAHNRGLWASRNSKLDIESRGKDDGLSWVELPLKAVSPRYSPPQVLNPSQPVRITVGSDQTQKDFLVPKDALCIASKYFARLSTIGSDLYLPEDDPSIFAMFAKWIIDQEKPATYDPTQTIASEPWTSKAACAWVLGLKLQAAEFQRFALSKFIQTCALAIEGPWAYVERHAPVGSPLRLFSDHWVAWNCSFAGRGNNEYSALEASKKAHLVTKDTRDPRTFDIQHWYMSCSTQLDPNCEHDPLTQLLNDEKARNKAASSVKLPETGRLLENSRQAARLPQRAAPARYVPLNATPTAPPAQYGYRTNNQHFSARSEATFCGILWQAILCIIYVILIALTLWRITFIIFFGYGIDMQIQVLYFTLATASVGALSIFYAPLMPLYLLCAIPDGIALAYFTSRAESLSIEALRLIIFVFLGIPSGWCYLVMAPKLYKLIRNN</sequence>
<dbReference type="AlphaFoldDB" id="S3CZF4"/>